<dbReference type="Proteomes" id="UP001396334">
    <property type="component" value="Unassembled WGS sequence"/>
</dbReference>
<organism evidence="1 2">
    <name type="scientific">Hibiscus sabdariffa</name>
    <name type="common">roselle</name>
    <dbReference type="NCBI Taxonomy" id="183260"/>
    <lineage>
        <taxon>Eukaryota</taxon>
        <taxon>Viridiplantae</taxon>
        <taxon>Streptophyta</taxon>
        <taxon>Embryophyta</taxon>
        <taxon>Tracheophyta</taxon>
        <taxon>Spermatophyta</taxon>
        <taxon>Magnoliopsida</taxon>
        <taxon>eudicotyledons</taxon>
        <taxon>Gunneridae</taxon>
        <taxon>Pentapetalae</taxon>
        <taxon>rosids</taxon>
        <taxon>malvids</taxon>
        <taxon>Malvales</taxon>
        <taxon>Malvaceae</taxon>
        <taxon>Malvoideae</taxon>
        <taxon>Hibiscus</taxon>
    </lineage>
</organism>
<accession>A0ABR2RCJ6</accession>
<evidence type="ECO:0000313" key="1">
    <source>
        <dbReference type="EMBL" id="KAK9010564.1"/>
    </source>
</evidence>
<proteinExistence type="predicted"/>
<name>A0ABR2RCJ6_9ROSI</name>
<protein>
    <submittedName>
        <fullName evidence="1">Uncharacterized protein</fullName>
    </submittedName>
</protein>
<evidence type="ECO:0000313" key="2">
    <source>
        <dbReference type="Proteomes" id="UP001396334"/>
    </source>
</evidence>
<gene>
    <name evidence="1" type="ORF">V6N11_043446</name>
</gene>
<comment type="caution">
    <text evidence="1">The sequence shown here is derived from an EMBL/GenBank/DDBJ whole genome shotgun (WGS) entry which is preliminary data.</text>
</comment>
<reference evidence="1 2" key="1">
    <citation type="journal article" date="2024" name="G3 (Bethesda)">
        <title>Genome assembly of Hibiscus sabdariffa L. provides insights into metabolisms of medicinal natural products.</title>
        <authorList>
            <person name="Kim T."/>
        </authorList>
    </citation>
    <scope>NUCLEOTIDE SEQUENCE [LARGE SCALE GENOMIC DNA]</scope>
    <source>
        <strain evidence="1">TK-2024</strain>
        <tissue evidence="1">Old leaves</tissue>
    </source>
</reference>
<dbReference type="EMBL" id="JBBPBN010000023">
    <property type="protein sequence ID" value="KAK9010564.1"/>
    <property type="molecule type" value="Genomic_DNA"/>
</dbReference>
<keyword evidence="2" id="KW-1185">Reference proteome</keyword>
<sequence length="89" mass="10252">MVGFQTCKKWLTDFSFILYRRPGIEIGFWRDNWSCLTSRQSWNDDLKVNDVVSSDGSWNSTVSTDTSKEIAEKAEPRKHGHQITIVLVS</sequence>